<name>A0A3D9ICT7_9BACL</name>
<dbReference type="InterPro" id="IPR017871">
    <property type="entry name" value="ABC_transporter-like_CS"/>
</dbReference>
<dbReference type="EMBL" id="QRDZ01000031">
    <property type="protein sequence ID" value="RED59487.1"/>
    <property type="molecule type" value="Genomic_DNA"/>
</dbReference>
<dbReference type="InterPro" id="IPR003439">
    <property type="entry name" value="ABC_transporter-like_ATP-bd"/>
</dbReference>
<dbReference type="GO" id="GO:0016887">
    <property type="term" value="F:ATP hydrolysis activity"/>
    <property type="evidence" value="ECO:0007669"/>
    <property type="project" value="InterPro"/>
</dbReference>
<evidence type="ECO:0000256" key="2">
    <source>
        <dbReference type="ARBA" id="ARBA00022840"/>
    </source>
</evidence>
<dbReference type="RefSeq" id="WP_116064311.1">
    <property type="nucleotide sequence ID" value="NZ_QRDZ01000031.1"/>
</dbReference>
<reference evidence="4 5" key="1">
    <citation type="submission" date="2018-07" db="EMBL/GenBank/DDBJ databases">
        <title>Genomic Encyclopedia of Type Strains, Phase III (KMG-III): the genomes of soil and plant-associated and newly described type strains.</title>
        <authorList>
            <person name="Whitman W."/>
        </authorList>
    </citation>
    <scope>NUCLEOTIDE SEQUENCE [LARGE SCALE GENOMIC DNA]</scope>
    <source>
        <strain evidence="4 5">CECT 7287</strain>
    </source>
</reference>
<dbReference type="InterPro" id="IPR003593">
    <property type="entry name" value="AAA+_ATPase"/>
</dbReference>
<dbReference type="OrthoDB" id="9804819at2"/>
<evidence type="ECO:0000313" key="4">
    <source>
        <dbReference type="EMBL" id="RED59487.1"/>
    </source>
</evidence>
<dbReference type="InterPro" id="IPR027417">
    <property type="entry name" value="P-loop_NTPase"/>
</dbReference>
<sequence>MGIAVQVEQVGKSYGKKTVLQDVSLQMRQGQIYGLIGPSGAGKTTLVKMLVGMERADTGAVNVLGQAKPNLKLLQDIGYMAQSDALYTELTGEENLKFFASLFKLGKEARKERIQYAAGLVNLAGELGKRVSAYSGGMKRRLSLAVALIQNPRLLILDEPTVGIDPQLRVSIWNELLRLKREEGKTIVVTTHVMDEAARCDYLALVRDGRILASGTPQELLAQYKVDNLEGVFLAAGGSGR</sequence>
<proteinExistence type="predicted"/>
<gene>
    <name evidence="4" type="ORF">DFP98_13181</name>
</gene>
<protein>
    <submittedName>
        <fullName evidence="4">ABC-2 type transport system ATP-binding protein</fullName>
    </submittedName>
</protein>
<dbReference type="PROSITE" id="PS50893">
    <property type="entry name" value="ABC_TRANSPORTER_2"/>
    <property type="match status" value="1"/>
</dbReference>
<evidence type="ECO:0000259" key="3">
    <source>
        <dbReference type="PROSITE" id="PS50893"/>
    </source>
</evidence>
<evidence type="ECO:0000313" key="5">
    <source>
        <dbReference type="Proteomes" id="UP000256977"/>
    </source>
</evidence>
<evidence type="ECO:0000256" key="1">
    <source>
        <dbReference type="ARBA" id="ARBA00022741"/>
    </source>
</evidence>
<dbReference type="PANTHER" id="PTHR43038">
    <property type="entry name" value="ATP-BINDING CASSETTE, SUB-FAMILY H, MEMBER 1"/>
    <property type="match status" value="1"/>
</dbReference>
<organism evidence="4 5">
    <name type="scientific">Cohnella phaseoli</name>
    <dbReference type="NCBI Taxonomy" id="456490"/>
    <lineage>
        <taxon>Bacteria</taxon>
        <taxon>Bacillati</taxon>
        <taxon>Bacillota</taxon>
        <taxon>Bacilli</taxon>
        <taxon>Bacillales</taxon>
        <taxon>Paenibacillaceae</taxon>
        <taxon>Cohnella</taxon>
    </lineage>
</organism>
<dbReference type="SUPFAM" id="SSF52540">
    <property type="entry name" value="P-loop containing nucleoside triphosphate hydrolases"/>
    <property type="match status" value="1"/>
</dbReference>
<dbReference type="Gene3D" id="3.40.50.300">
    <property type="entry name" value="P-loop containing nucleotide triphosphate hydrolases"/>
    <property type="match status" value="1"/>
</dbReference>
<dbReference type="Pfam" id="PF00005">
    <property type="entry name" value="ABC_tran"/>
    <property type="match status" value="1"/>
</dbReference>
<accession>A0A3D9ICT7</accession>
<dbReference type="CDD" id="cd03230">
    <property type="entry name" value="ABC_DR_subfamily_A"/>
    <property type="match status" value="1"/>
</dbReference>
<dbReference type="PANTHER" id="PTHR43038:SF3">
    <property type="entry name" value="ABC TRANSPORTER G FAMILY MEMBER 20 ISOFORM X1"/>
    <property type="match status" value="1"/>
</dbReference>
<keyword evidence="5" id="KW-1185">Reference proteome</keyword>
<dbReference type="AlphaFoldDB" id="A0A3D9ICT7"/>
<dbReference type="SMART" id="SM00382">
    <property type="entry name" value="AAA"/>
    <property type="match status" value="1"/>
</dbReference>
<comment type="caution">
    <text evidence="4">The sequence shown here is derived from an EMBL/GenBank/DDBJ whole genome shotgun (WGS) entry which is preliminary data.</text>
</comment>
<dbReference type="Proteomes" id="UP000256977">
    <property type="component" value="Unassembled WGS sequence"/>
</dbReference>
<keyword evidence="2 4" id="KW-0067">ATP-binding</keyword>
<dbReference type="GO" id="GO:0005524">
    <property type="term" value="F:ATP binding"/>
    <property type="evidence" value="ECO:0007669"/>
    <property type="project" value="UniProtKB-KW"/>
</dbReference>
<keyword evidence="1" id="KW-0547">Nucleotide-binding</keyword>
<feature type="domain" description="ABC transporter" evidence="3">
    <location>
        <begin position="5"/>
        <end position="233"/>
    </location>
</feature>
<dbReference type="PROSITE" id="PS00211">
    <property type="entry name" value="ABC_TRANSPORTER_1"/>
    <property type="match status" value="1"/>
</dbReference>